<accession>A0A2K6ESJ8</accession>
<feature type="region of interest" description="Disordered" evidence="1">
    <location>
        <begin position="1"/>
        <end position="47"/>
    </location>
</feature>
<evidence type="ECO:0000313" key="2">
    <source>
        <dbReference type="Ensembl" id="ENSPCOP00000004704.1"/>
    </source>
</evidence>
<dbReference type="Ensembl" id="ENSPCOT00000014996.1">
    <property type="protein sequence ID" value="ENSPCOP00000004704.1"/>
    <property type="gene ID" value="ENSPCOG00000013098.1"/>
</dbReference>
<reference evidence="2" key="1">
    <citation type="submission" date="2025-08" db="UniProtKB">
        <authorList>
            <consortium name="Ensembl"/>
        </authorList>
    </citation>
    <scope>IDENTIFICATION</scope>
</reference>
<feature type="compositionally biased region" description="Basic and acidic residues" evidence="1">
    <location>
        <begin position="1"/>
        <end position="15"/>
    </location>
</feature>
<dbReference type="Proteomes" id="UP000233160">
    <property type="component" value="Unassembled WGS sequence"/>
</dbReference>
<organism evidence="2 3">
    <name type="scientific">Propithecus coquereli</name>
    <name type="common">Coquerel's sifaka</name>
    <name type="synonym">Propithecus verreauxi coquereli</name>
    <dbReference type="NCBI Taxonomy" id="379532"/>
    <lineage>
        <taxon>Eukaryota</taxon>
        <taxon>Metazoa</taxon>
        <taxon>Chordata</taxon>
        <taxon>Craniata</taxon>
        <taxon>Vertebrata</taxon>
        <taxon>Euteleostomi</taxon>
        <taxon>Mammalia</taxon>
        <taxon>Eutheria</taxon>
        <taxon>Euarchontoglires</taxon>
        <taxon>Primates</taxon>
        <taxon>Strepsirrhini</taxon>
        <taxon>Lemuriformes</taxon>
        <taxon>Indriidae</taxon>
        <taxon>Propithecus</taxon>
    </lineage>
</organism>
<reference evidence="2" key="2">
    <citation type="submission" date="2025-09" db="UniProtKB">
        <authorList>
            <consortium name="Ensembl"/>
        </authorList>
    </citation>
    <scope>IDENTIFICATION</scope>
</reference>
<evidence type="ECO:0000256" key="1">
    <source>
        <dbReference type="SAM" id="MobiDB-lite"/>
    </source>
</evidence>
<name>A0A2K6ESJ8_PROCO</name>
<dbReference type="AlphaFoldDB" id="A0A2K6ESJ8"/>
<feature type="compositionally biased region" description="Polar residues" evidence="1">
    <location>
        <begin position="16"/>
        <end position="26"/>
    </location>
</feature>
<proteinExistence type="predicted"/>
<protein>
    <submittedName>
        <fullName evidence="2">Uncharacterized protein</fullName>
    </submittedName>
</protein>
<dbReference type="GeneTree" id="ENSGT00980000203051"/>
<sequence length="47" mass="5179">MSSHDSDLPQKEQEKMTNFQASSLQSRYGIPVGSGRKALDNGSRNPK</sequence>
<keyword evidence="3" id="KW-1185">Reference proteome</keyword>
<evidence type="ECO:0000313" key="3">
    <source>
        <dbReference type="Proteomes" id="UP000233160"/>
    </source>
</evidence>